<dbReference type="Pfam" id="PF02275">
    <property type="entry name" value="CBAH"/>
    <property type="match status" value="1"/>
</dbReference>
<evidence type="ECO:0000256" key="2">
    <source>
        <dbReference type="ARBA" id="ARBA00022801"/>
    </source>
</evidence>
<keyword evidence="2 4" id="KW-0378">Hydrolase</keyword>
<feature type="domain" description="Choloylglycine hydrolase/NAAA C-terminal" evidence="3">
    <location>
        <begin position="26"/>
        <end position="219"/>
    </location>
</feature>
<comment type="caution">
    <text evidence="4">The sequence shown here is derived from an EMBL/GenBank/DDBJ whole genome shotgun (WGS) entry which is preliminary data.</text>
</comment>
<evidence type="ECO:0000313" key="5">
    <source>
        <dbReference type="Proteomes" id="UP001212008"/>
    </source>
</evidence>
<dbReference type="AlphaFoldDB" id="A0ABD4WBG6"/>
<evidence type="ECO:0000313" key="4">
    <source>
        <dbReference type="EMBL" id="MDB6492367.1"/>
    </source>
</evidence>
<proteinExistence type="inferred from homology"/>
<evidence type="ECO:0000256" key="1">
    <source>
        <dbReference type="ARBA" id="ARBA00006625"/>
    </source>
</evidence>
<reference evidence="4 5" key="1">
    <citation type="submission" date="2023-01" db="EMBL/GenBank/DDBJ databases">
        <title>Human gut microbiome strain richness.</title>
        <authorList>
            <person name="Chen-Liaw A."/>
        </authorList>
    </citation>
    <scope>NUCLEOTIDE SEQUENCE [LARGE SCALE GENOMIC DNA]</scope>
    <source>
        <strain evidence="4 5">RTP21311st1_C8_RTP21311_201001</strain>
    </source>
</reference>
<dbReference type="Proteomes" id="UP001212008">
    <property type="component" value="Unassembled WGS sequence"/>
</dbReference>
<dbReference type="InterPro" id="IPR029132">
    <property type="entry name" value="CBAH/NAAA_C"/>
</dbReference>
<protein>
    <submittedName>
        <fullName evidence="4">Linear amide C-N hydrolase</fullName>
    </submittedName>
</protein>
<dbReference type="GO" id="GO:0016787">
    <property type="term" value="F:hydrolase activity"/>
    <property type="evidence" value="ECO:0007669"/>
    <property type="project" value="UniProtKB-KW"/>
</dbReference>
<organism evidence="4 5">
    <name type="scientific">Bifidobacterium pseudocatenulatum</name>
    <dbReference type="NCBI Taxonomy" id="28026"/>
    <lineage>
        <taxon>Bacteria</taxon>
        <taxon>Bacillati</taxon>
        <taxon>Actinomycetota</taxon>
        <taxon>Actinomycetes</taxon>
        <taxon>Bifidobacteriales</taxon>
        <taxon>Bifidobacteriaceae</taxon>
        <taxon>Bifidobacterium</taxon>
    </lineage>
</organism>
<gene>
    <name evidence="4" type="ORF">PMN70_09270</name>
</gene>
<dbReference type="InterPro" id="IPR029055">
    <property type="entry name" value="Ntn_hydrolases_N"/>
</dbReference>
<dbReference type="PANTHER" id="PTHR35527">
    <property type="entry name" value="CHOLOYLGLYCINE HYDROLASE"/>
    <property type="match status" value="1"/>
</dbReference>
<evidence type="ECO:0000259" key="3">
    <source>
        <dbReference type="Pfam" id="PF02275"/>
    </source>
</evidence>
<accession>A0ABD4WBG6</accession>
<dbReference type="SUPFAM" id="SSF56235">
    <property type="entry name" value="N-terminal nucleophile aminohydrolases (Ntn hydrolases)"/>
    <property type="match status" value="1"/>
</dbReference>
<name>A0ABD4WBG6_BIFPS</name>
<dbReference type="Gene3D" id="3.60.60.10">
    <property type="entry name" value="Penicillin V Acylase, Chain A"/>
    <property type="match status" value="1"/>
</dbReference>
<dbReference type="PANTHER" id="PTHR35527:SF2">
    <property type="entry name" value="HYDROLASE"/>
    <property type="match status" value="1"/>
</dbReference>
<sequence>MVRDTGMYLHRGCRMHFTSIERFIMCTGIEIISNQGKPYWGRTQDFEQHFEYAGMKIPAGTKIESTYTPFMAEIATMGIARATDVHAHPVILDGINEQGICGGSFYFDHWYRYASDEEIQAQGKVPLRGEELVTWILTHYCSLDEVKQRLNSEVGIVDAPGPMMGRSVPQHSVFQDESGRSIVVEPSSTNGFAIYENKVGVFANAPTFDWHVTNLKMHLERSTHRHYSYDINEPIESIELDEWTSGLMEYLLTISRTHAFCGRHIPSSCPFLSMMIPPSTRCSSC</sequence>
<dbReference type="RefSeq" id="WP_229031184.1">
    <property type="nucleotide sequence ID" value="NZ_BCYB01000035.1"/>
</dbReference>
<comment type="similarity">
    <text evidence="1">Belongs to the peptidase C59 family.</text>
</comment>
<dbReference type="InterPro" id="IPR052193">
    <property type="entry name" value="Peptidase_C59"/>
</dbReference>
<dbReference type="EMBL" id="JAQKRA010000010">
    <property type="protein sequence ID" value="MDB6492367.1"/>
    <property type="molecule type" value="Genomic_DNA"/>
</dbReference>